<dbReference type="Proteomes" id="UP001188597">
    <property type="component" value="Unassembled WGS sequence"/>
</dbReference>
<dbReference type="GO" id="GO:0043531">
    <property type="term" value="F:ADP binding"/>
    <property type="evidence" value="ECO:0007669"/>
    <property type="project" value="InterPro"/>
</dbReference>
<keyword evidence="3" id="KW-0611">Plant defense</keyword>
<dbReference type="GO" id="GO:0005524">
    <property type="term" value="F:ATP binding"/>
    <property type="evidence" value="ECO:0007669"/>
    <property type="project" value="UniProtKB-KW"/>
</dbReference>
<evidence type="ECO:0008006" key="9">
    <source>
        <dbReference type="Google" id="ProtNLM"/>
    </source>
</evidence>
<evidence type="ECO:0000313" key="7">
    <source>
        <dbReference type="EMBL" id="KAK3023942.1"/>
    </source>
</evidence>
<keyword evidence="2" id="KW-0547">Nucleotide-binding</keyword>
<reference evidence="7" key="1">
    <citation type="submission" date="2022-12" db="EMBL/GenBank/DDBJ databases">
        <title>Draft genome assemblies for two species of Escallonia (Escalloniales).</title>
        <authorList>
            <person name="Chanderbali A."/>
            <person name="Dervinis C."/>
            <person name="Anghel I."/>
            <person name="Soltis D."/>
            <person name="Soltis P."/>
            <person name="Zapata F."/>
        </authorList>
    </citation>
    <scope>NUCLEOTIDE SEQUENCE</scope>
    <source>
        <strain evidence="7">UCBG64.0493</strain>
        <tissue evidence="7">Leaf</tissue>
    </source>
</reference>
<comment type="caution">
    <text evidence="7">The sequence shown here is derived from an EMBL/GenBank/DDBJ whole genome shotgun (WGS) entry which is preliminary data.</text>
</comment>
<dbReference type="CDD" id="cd14798">
    <property type="entry name" value="RX-CC_like"/>
    <property type="match status" value="1"/>
</dbReference>
<accession>A0AA89B3V8</accession>
<dbReference type="Pfam" id="PF00931">
    <property type="entry name" value="NB-ARC"/>
    <property type="match status" value="1"/>
</dbReference>
<sequence>MRSCLEDANRKRVLTQGKKWWVEDVRDMGNPVEDIIKKFIYHMNKPQKGGKFTKASLPENKFPRELVEMHRLASRLQDINRKLKSIPREGSITASIPFKLQSPMISNRGVISVVGVGGSSKGTLAAKVYKNQIIKQHFECYAWIVVSQEYVIEDILRRMIEEFYGSKNENVPADLTSMRYKELLEVLVDYLAPKKCIVVLDDVWD</sequence>
<feature type="domain" description="Disease resistance N-terminal" evidence="6">
    <location>
        <begin position="1"/>
        <end position="52"/>
    </location>
</feature>
<gene>
    <name evidence="7" type="ORF">RJ639_044705</name>
</gene>
<dbReference type="Pfam" id="PF18052">
    <property type="entry name" value="Rx_N"/>
    <property type="match status" value="1"/>
</dbReference>
<dbReference type="PRINTS" id="PR00364">
    <property type="entry name" value="DISEASERSIST"/>
</dbReference>
<dbReference type="InterPro" id="IPR027417">
    <property type="entry name" value="P-loop_NTPase"/>
</dbReference>
<dbReference type="PANTHER" id="PTHR19338">
    <property type="entry name" value="TRANSLOCASE OF INNER MITOCHONDRIAL MEMBRANE 13 HOMOLOG"/>
    <property type="match status" value="1"/>
</dbReference>
<evidence type="ECO:0000313" key="8">
    <source>
        <dbReference type="Proteomes" id="UP001188597"/>
    </source>
</evidence>
<evidence type="ECO:0000259" key="5">
    <source>
        <dbReference type="Pfam" id="PF00931"/>
    </source>
</evidence>
<evidence type="ECO:0000256" key="4">
    <source>
        <dbReference type="ARBA" id="ARBA00022840"/>
    </source>
</evidence>
<keyword evidence="4" id="KW-0067">ATP-binding</keyword>
<dbReference type="InterPro" id="IPR041118">
    <property type="entry name" value="Rx_N"/>
</dbReference>
<dbReference type="AlphaFoldDB" id="A0AA89B3V8"/>
<dbReference type="Gene3D" id="1.20.5.4130">
    <property type="match status" value="1"/>
</dbReference>
<dbReference type="Gene3D" id="3.40.50.300">
    <property type="entry name" value="P-loop containing nucleotide triphosphate hydrolases"/>
    <property type="match status" value="1"/>
</dbReference>
<dbReference type="PANTHER" id="PTHR19338:SF59">
    <property type="entry name" value="OS10G0162832 PROTEIN"/>
    <property type="match status" value="1"/>
</dbReference>
<dbReference type="InterPro" id="IPR038005">
    <property type="entry name" value="RX-like_CC"/>
</dbReference>
<evidence type="ECO:0000256" key="2">
    <source>
        <dbReference type="ARBA" id="ARBA00022741"/>
    </source>
</evidence>
<organism evidence="7 8">
    <name type="scientific">Escallonia herrerae</name>
    <dbReference type="NCBI Taxonomy" id="1293975"/>
    <lineage>
        <taxon>Eukaryota</taxon>
        <taxon>Viridiplantae</taxon>
        <taxon>Streptophyta</taxon>
        <taxon>Embryophyta</taxon>
        <taxon>Tracheophyta</taxon>
        <taxon>Spermatophyta</taxon>
        <taxon>Magnoliopsida</taxon>
        <taxon>eudicotyledons</taxon>
        <taxon>Gunneridae</taxon>
        <taxon>Pentapetalae</taxon>
        <taxon>asterids</taxon>
        <taxon>campanulids</taxon>
        <taxon>Escalloniales</taxon>
        <taxon>Escalloniaceae</taxon>
        <taxon>Escallonia</taxon>
    </lineage>
</organism>
<dbReference type="EMBL" id="JAVXUP010000626">
    <property type="protein sequence ID" value="KAK3023942.1"/>
    <property type="molecule type" value="Genomic_DNA"/>
</dbReference>
<evidence type="ECO:0000256" key="1">
    <source>
        <dbReference type="ARBA" id="ARBA00022737"/>
    </source>
</evidence>
<dbReference type="InterPro" id="IPR002182">
    <property type="entry name" value="NB-ARC"/>
</dbReference>
<keyword evidence="8" id="KW-1185">Reference proteome</keyword>
<keyword evidence="1" id="KW-0677">Repeat</keyword>
<dbReference type="SUPFAM" id="SSF52540">
    <property type="entry name" value="P-loop containing nucleoside triphosphate hydrolases"/>
    <property type="match status" value="1"/>
</dbReference>
<feature type="domain" description="NB-ARC" evidence="5">
    <location>
        <begin position="106"/>
        <end position="205"/>
    </location>
</feature>
<dbReference type="GO" id="GO:0006952">
    <property type="term" value="P:defense response"/>
    <property type="evidence" value="ECO:0007669"/>
    <property type="project" value="UniProtKB-KW"/>
</dbReference>
<protein>
    <recommendedName>
        <fullName evidence="9">NB-ARC domain-containing protein</fullName>
    </recommendedName>
</protein>
<proteinExistence type="predicted"/>
<evidence type="ECO:0000259" key="6">
    <source>
        <dbReference type="Pfam" id="PF18052"/>
    </source>
</evidence>
<name>A0AA89B3V8_9ASTE</name>
<evidence type="ECO:0000256" key="3">
    <source>
        <dbReference type="ARBA" id="ARBA00022821"/>
    </source>
</evidence>